<dbReference type="EMBL" id="JAHRIO010066740">
    <property type="protein sequence ID" value="MEQ2180200.1"/>
    <property type="molecule type" value="Genomic_DNA"/>
</dbReference>
<sequence length="56" mass="6347">NSIRVCQEHGRNMGVPGPHRVWTQDDKATDSTAVTFQADVWQKSRAIPDSYQSSMR</sequence>
<evidence type="ECO:0000313" key="1">
    <source>
        <dbReference type="EMBL" id="MEQ2180200.1"/>
    </source>
</evidence>
<protein>
    <recommendedName>
        <fullName evidence="3">MHC class I antigen</fullName>
    </recommendedName>
</protein>
<evidence type="ECO:0000313" key="2">
    <source>
        <dbReference type="Proteomes" id="UP001476798"/>
    </source>
</evidence>
<reference evidence="1 2" key="1">
    <citation type="submission" date="2021-06" db="EMBL/GenBank/DDBJ databases">
        <authorList>
            <person name="Palmer J.M."/>
        </authorList>
    </citation>
    <scope>NUCLEOTIDE SEQUENCE [LARGE SCALE GENOMIC DNA]</scope>
    <source>
        <strain evidence="1 2">GA_2019</strain>
        <tissue evidence="1">Muscle</tissue>
    </source>
</reference>
<organism evidence="1 2">
    <name type="scientific">Goodea atripinnis</name>
    <dbReference type="NCBI Taxonomy" id="208336"/>
    <lineage>
        <taxon>Eukaryota</taxon>
        <taxon>Metazoa</taxon>
        <taxon>Chordata</taxon>
        <taxon>Craniata</taxon>
        <taxon>Vertebrata</taxon>
        <taxon>Euteleostomi</taxon>
        <taxon>Actinopterygii</taxon>
        <taxon>Neopterygii</taxon>
        <taxon>Teleostei</taxon>
        <taxon>Neoteleostei</taxon>
        <taxon>Acanthomorphata</taxon>
        <taxon>Ovalentaria</taxon>
        <taxon>Atherinomorphae</taxon>
        <taxon>Cyprinodontiformes</taxon>
        <taxon>Goodeidae</taxon>
        <taxon>Goodea</taxon>
    </lineage>
</organism>
<keyword evidence="2" id="KW-1185">Reference proteome</keyword>
<feature type="non-terminal residue" evidence="1">
    <location>
        <position position="1"/>
    </location>
</feature>
<name>A0ABV0P9Q2_9TELE</name>
<proteinExistence type="predicted"/>
<comment type="caution">
    <text evidence="1">The sequence shown here is derived from an EMBL/GenBank/DDBJ whole genome shotgun (WGS) entry which is preliminary data.</text>
</comment>
<evidence type="ECO:0008006" key="3">
    <source>
        <dbReference type="Google" id="ProtNLM"/>
    </source>
</evidence>
<dbReference type="Proteomes" id="UP001476798">
    <property type="component" value="Unassembled WGS sequence"/>
</dbReference>
<accession>A0ABV0P9Q2</accession>
<gene>
    <name evidence="1" type="ORF">GOODEAATRI_033277</name>
</gene>